<dbReference type="Proteomes" id="UP000295781">
    <property type="component" value="Chromosome"/>
</dbReference>
<dbReference type="AlphaFoldDB" id="A0A4V0NDJ1"/>
<dbReference type="EMBL" id="CP012670">
    <property type="protein sequence ID" value="AUX22852.1"/>
    <property type="molecule type" value="Genomic_DNA"/>
</dbReference>
<name>A0A4V0NDJ1_SORCE</name>
<accession>A0A4V0NDJ1</accession>
<proteinExistence type="predicted"/>
<dbReference type="RefSeq" id="WP_165373248.1">
    <property type="nucleotide sequence ID" value="NZ_CP012670.1"/>
</dbReference>
<evidence type="ECO:0000313" key="2">
    <source>
        <dbReference type="Proteomes" id="UP000295781"/>
    </source>
</evidence>
<organism evidence="1 2">
    <name type="scientific">Sorangium cellulosum</name>
    <name type="common">Polyangium cellulosum</name>
    <dbReference type="NCBI Taxonomy" id="56"/>
    <lineage>
        <taxon>Bacteria</taxon>
        <taxon>Pseudomonadati</taxon>
        <taxon>Myxococcota</taxon>
        <taxon>Polyangia</taxon>
        <taxon>Polyangiales</taxon>
        <taxon>Polyangiaceae</taxon>
        <taxon>Sorangium</taxon>
    </lineage>
</organism>
<protein>
    <submittedName>
        <fullName evidence="1">Uncharacterized protein</fullName>
    </submittedName>
</protein>
<sequence length="52" mass="5331">MGCAGRPMALRRRPPGLAGVQEVDGLLDGELEAEPTCGETTDVAVVLGEHVG</sequence>
<gene>
    <name evidence="1" type="ORF">SOCEGT47_033680</name>
</gene>
<evidence type="ECO:0000313" key="1">
    <source>
        <dbReference type="EMBL" id="AUX22852.1"/>
    </source>
</evidence>
<reference evidence="1 2" key="1">
    <citation type="submission" date="2015-09" db="EMBL/GenBank/DDBJ databases">
        <title>Sorangium comparison.</title>
        <authorList>
            <person name="Zaburannyi N."/>
            <person name="Bunk B."/>
            <person name="Overmann J."/>
            <person name="Mueller R."/>
        </authorList>
    </citation>
    <scope>NUCLEOTIDE SEQUENCE [LARGE SCALE GENOMIC DNA]</scope>
    <source>
        <strain evidence="1 2">So ceGT47</strain>
    </source>
</reference>